<reference evidence="3" key="1">
    <citation type="journal article" date="2019" name="Int. J. Syst. Evol. Microbiol.">
        <title>The Global Catalogue of Microorganisms (GCM) 10K type strain sequencing project: providing services to taxonomists for standard genome sequencing and annotation.</title>
        <authorList>
            <consortium name="The Broad Institute Genomics Platform"/>
            <consortium name="The Broad Institute Genome Sequencing Center for Infectious Disease"/>
            <person name="Wu L."/>
            <person name="Ma J."/>
        </authorList>
    </citation>
    <scope>NUCLEOTIDE SEQUENCE [LARGE SCALE GENOMIC DNA]</scope>
    <source>
        <strain evidence="3">KCTC 52232</strain>
    </source>
</reference>
<sequence>MKTIQFHKAKFIIALGAIALFSAGLSSCKKDKDAEPSAYIMATNSAEGSTSQDFTVDDNKTNVNALAYTQATTYTPVKVGDHQLQFKSSGTATVNSTASLNTEAGNYYSVFYLDDKSTVTLKDDQTDPQPGKARVRFINLSSVLTTNVDFGVAAGTKLVTGLGRKAASAYYEINAATAFSLYLAGSTSVLLNIPVTIQAGHIYTVYVSGSTGATLSYHLIMNK</sequence>
<dbReference type="Pfam" id="PF14344">
    <property type="entry name" value="DUF4397"/>
    <property type="match status" value="1"/>
</dbReference>
<evidence type="ECO:0000313" key="2">
    <source>
        <dbReference type="EMBL" id="MFD2865803.1"/>
    </source>
</evidence>
<proteinExistence type="predicted"/>
<dbReference type="InterPro" id="IPR025510">
    <property type="entry name" value="DUF4397"/>
</dbReference>
<name>A0ABW5XSM1_9SPHI</name>
<keyword evidence="3" id="KW-1185">Reference proteome</keyword>
<dbReference type="EMBL" id="JBHUON010000017">
    <property type="protein sequence ID" value="MFD2865803.1"/>
    <property type="molecule type" value="Genomic_DNA"/>
</dbReference>
<organism evidence="2 3">
    <name type="scientific">Mucilaginibacter antarcticus</name>
    <dbReference type="NCBI Taxonomy" id="1855725"/>
    <lineage>
        <taxon>Bacteria</taxon>
        <taxon>Pseudomonadati</taxon>
        <taxon>Bacteroidota</taxon>
        <taxon>Sphingobacteriia</taxon>
        <taxon>Sphingobacteriales</taxon>
        <taxon>Sphingobacteriaceae</taxon>
        <taxon>Mucilaginibacter</taxon>
    </lineage>
</organism>
<gene>
    <name evidence="2" type="ORF">ACFSYC_13975</name>
</gene>
<feature type="domain" description="DUF4397" evidence="1">
    <location>
        <begin position="39"/>
        <end position="142"/>
    </location>
</feature>
<dbReference type="RefSeq" id="WP_377128799.1">
    <property type="nucleotide sequence ID" value="NZ_JBHUON010000017.1"/>
</dbReference>
<dbReference type="PROSITE" id="PS51257">
    <property type="entry name" value="PROKAR_LIPOPROTEIN"/>
    <property type="match status" value="1"/>
</dbReference>
<accession>A0ABW5XSM1</accession>
<evidence type="ECO:0000313" key="3">
    <source>
        <dbReference type="Proteomes" id="UP001597601"/>
    </source>
</evidence>
<comment type="caution">
    <text evidence="2">The sequence shown here is derived from an EMBL/GenBank/DDBJ whole genome shotgun (WGS) entry which is preliminary data.</text>
</comment>
<evidence type="ECO:0000259" key="1">
    <source>
        <dbReference type="Pfam" id="PF14344"/>
    </source>
</evidence>
<dbReference type="Proteomes" id="UP001597601">
    <property type="component" value="Unassembled WGS sequence"/>
</dbReference>
<protein>
    <submittedName>
        <fullName evidence="2">DUF4397 domain-containing protein</fullName>
    </submittedName>
</protein>